<accession>A0A0R2AN72</accession>
<gene>
    <name evidence="3" type="ORF">FD06_GL000246</name>
</gene>
<proteinExistence type="predicted"/>
<dbReference type="Gene3D" id="3.40.50.300">
    <property type="entry name" value="P-loop containing nucleotide triphosphate hydrolases"/>
    <property type="match status" value="1"/>
</dbReference>
<organism evidence="3 4">
    <name type="scientific">Apilactobacillus ozensis DSM 23829 = JCM 17196</name>
    <dbReference type="NCBI Taxonomy" id="1423781"/>
    <lineage>
        <taxon>Bacteria</taxon>
        <taxon>Bacillati</taxon>
        <taxon>Bacillota</taxon>
        <taxon>Bacilli</taxon>
        <taxon>Lactobacillales</taxon>
        <taxon>Lactobacillaceae</taxon>
        <taxon>Apilactobacillus</taxon>
    </lineage>
</organism>
<evidence type="ECO:0000259" key="1">
    <source>
        <dbReference type="Pfam" id="PF01695"/>
    </source>
</evidence>
<dbReference type="InterPro" id="IPR009928">
    <property type="entry name" value="DnaI_N"/>
</dbReference>
<feature type="domain" description="IstB-like ATP-binding" evidence="1">
    <location>
        <begin position="107"/>
        <end position="271"/>
    </location>
</feature>
<dbReference type="PATRIC" id="fig|1423781.4.peg.249"/>
<evidence type="ECO:0000313" key="3">
    <source>
        <dbReference type="EMBL" id="KRM68127.1"/>
    </source>
</evidence>
<dbReference type="PANTHER" id="PTHR30050">
    <property type="entry name" value="CHROMOSOMAL REPLICATION INITIATOR PROTEIN DNAA"/>
    <property type="match status" value="1"/>
</dbReference>
<name>A0A0R2AN72_9LACO</name>
<evidence type="ECO:0000259" key="2">
    <source>
        <dbReference type="Pfam" id="PF07319"/>
    </source>
</evidence>
<dbReference type="Pfam" id="PF01695">
    <property type="entry name" value="IstB_IS21"/>
    <property type="match status" value="1"/>
</dbReference>
<dbReference type="GO" id="GO:0005524">
    <property type="term" value="F:ATP binding"/>
    <property type="evidence" value="ECO:0007669"/>
    <property type="project" value="InterPro"/>
</dbReference>
<reference evidence="3 4" key="1">
    <citation type="journal article" date="2015" name="Genome Announc.">
        <title>Expanding the biotechnology potential of lactobacilli through comparative genomics of 213 strains and associated genera.</title>
        <authorList>
            <person name="Sun Z."/>
            <person name="Harris H.M."/>
            <person name="McCann A."/>
            <person name="Guo C."/>
            <person name="Argimon S."/>
            <person name="Zhang W."/>
            <person name="Yang X."/>
            <person name="Jeffery I.B."/>
            <person name="Cooney J.C."/>
            <person name="Kagawa T.F."/>
            <person name="Liu W."/>
            <person name="Song Y."/>
            <person name="Salvetti E."/>
            <person name="Wrobel A."/>
            <person name="Rasinkangas P."/>
            <person name="Parkhill J."/>
            <person name="Rea M.C."/>
            <person name="O'Sullivan O."/>
            <person name="Ritari J."/>
            <person name="Douillard F.P."/>
            <person name="Paul Ross R."/>
            <person name="Yang R."/>
            <person name="Briner A.E."/>
            <person name="Felis G.E."/>
            <person name="de Vos W.M."/>
            <person name="Barrangou R."/>
            <person name="Klaenhammer T.R."/>
            <person name="Caufield P.W."/>
            <person name="Cui Y."/>
            <person name="Zhang H."/>
            <person name="O'Toole P.W."/>
        </authorList>
    </citation>
    <scope>NUCLEOTIDE SEQUENCE [LARGE SCALE GENOMIC DNA]</scope>
    <source>
        <strain evidence="3 4">DSM 23829</strain>
    </source>
</reference>
<dbReference type="InterPro" id="IPR027417">
    <property type="entry name" value="P-loop_NTPase"/>
</dbReference>
<sequence>MIGGVNLESVSQSMKNMMGKLNASDRYRKLVHHALDDSDVQSFLEQNKQSLDKDAIVKSLSNLYEFVTEKSKIKNGQNSTIPGYEPKLVLNNHLIDVSYRPTKETINSRKQKQLQNRIKMLMMPKDVKHASLHDFDMDENSSRLNVLEQALNFVKNYHKTNQWIPGLYLYGSFGIGKTYLLGAIANKLAENGVDVTMLHFPSFAVEMKNSIGNNNVADKVDAIKKSSILMLDDIGADSMSSWVRDDILGVILEWRMQNHLPTFFSSNFSMEKLEKEHLSVNNRGDDEPLKAKRIMQRIRFLSKECLMTGDNRRPQ</sequence>
<dbReference type="EMBL" id="AYYQ01000031">
    <property type="protein sequence ID" value="KRM68127.1"/>
    <property type="molecule type" value="Genomic_DNA"/>
</dbReference>
<dbReference type="PANTHER" id="PTHR30050:SF8">
    <property type="entry name" value="PRIMOSOMAL PROTEIN DNAI"/>
    <property type="match status" value="1"/>
</dbReference>
<dbReference type="CDD" id="cd00009">
    <property type="entry name" value="AAA"/>
    <property type="match status" value="1"/>
</dbReference>
<dbReference type="NCBIfam" id="NF006505">
    <property type="entry name" value="PRK08939.1"/>
    <property type="match status" value="1"/>
</dbReference>
<dbReference type="GO" id="GO:0006260">
    <property type="term" value="P:DNA replication"/>
    <property type="evidence" value="ECO:0007669"/>
    <property type="project" value="TreeGrafter"/>
</dbReference>
<dbReference type="AlphaFoldDB" id="A0A0R2AN72"/>
<dbReference type="SUPFAM" id="SSF52540">
    <property type="entry name" value="P-loop containing nucleoside triphosphate hydrolases"/>
    <property type="match status" value="1"/>
</dbReference>
<dbReference type="InterPro" id="IPR002611">
    <property type="entry name" value="IstB_ATP-bd"/>
</dbReference>
<dbReference type="Proteomes" id="UP000052012">
    <property type="component" value="Unassembled WGS sequence"/>
</dbReference>
<evidence type="ECO:0000313" key="4">
    <source>
        <dbReference type="Proteomes" id="UP000052012"/>
    </source>
</evidence>
<keyword evidence="4" id="KW-1185">Reference proteome</keyword>
<protein>
    <submittedName>
        <fullName evidence="3">Primosomal protein DnaI</fullName>
    </submittedName>
</protein>
<comment type="caution">
    <text evidence="3">The sequence shown here is derived from an EMBL/GenBank/DDBJ whole genome shotgun (WGS) entry which is preliminary data.</text>
</comment>
<dbReference type="Pfam" id="PF07319">
    <property type="entry name" value="DnaI_N"/>
    <property type="match status" value="1"/>
</dbReference>
<dbReference type="STRING" id="1423781.FD06_GL000246"/>
<feature type="domain" description="Primosomal DnaI N-terminal" evidence="2">
    <location>
        <begin position="8"/>
        <end position="99"/>
    </location>
</feature>